<protein>
    <submittedName>
        <fullName evidence="1">Uncharacterized protein</fullName>
    </submittedName>
</protein>
<dbReference type="Proteomes" id="UP000245626">
    <property type="component" value="Unassembled WGS sequence"/>
</dbReference>
<accession>A0ACD0P108</accession>
<dbReference type="EMBL" id="KZ819829">
    <property type="protein sequence ID" value="PWN51624.1"/>
    <property type="molecule type" value="Genomic_DNA"/>
</dbReference>
<name>A0ACD0P108_9BASI</name>
<organism evidence="1 2">
    <name type="scientific">Violaceomyces palustris</name>
    <dbReference type="NCBI Taxonomy" id="1673888"/>
    <lineage>
        <taxon>Eukaryota</taxon>
        <taxon>Fungi</taxon>
        <taxon>Dikarya</taxon>
        <taxon>Basidiomycota</taxon>
        <taxon>Ustilaginomycotina</taxon>
        <taxon>Ustilaginomycetes</taxon>
        <taxon>Violaceomycetales</taxon>
        <taxon>Violaceomycetaceae</taxon>
        <taxon>Violaceomyces</taxon>
    </lineage>
</organism>
<gene>
    <name evidence="1" type="ORF">IE53DRAFT_367903</name>
</gene>
<proteinExistence type="predicted"/>
<evidence type="ECO:0000313" key="2">
    <source>
        <dbReference type="Proteomes" id="UP000245626"/>
    </source>
</evidence>
<reference evidence="1 2" key="1">
    <citation type="journal article" date="2018" name="Mol. Biol. Evol.">
        <title>Broad Genomic Sampling Reveals a Smut Pathogenic Ancestry of the Fungal Clade Ustilaginomycotina.</title>
        <authorList>
            <person name="Kijpornyongpan T."/>
            <person name="Mondo S.J."/>
            <person name="Barry K."/>
            <person name="Sandor L."/>
            <person name="Lee J."/>
            <person name="Lipzen A."/>
            <person name="Pangilinan J."/>
            <person name="LaButti K."/>
            <person name="Hainaut M."/>
            <person name="Henrissat B."/>
            <person name="Grigoriev I.V."/>
            <person name="Spatafora J.W."/>
            <person name="Aime M.C."/>
        </authorList>
    </citation>
    <scope>NUCLEOTIDE SEQUENCE [LARGE SCALE GENOMIC DNA]</scope>
    <source>
        <strain evidence="1 2">SA 807</strain>
    </source>
</reference>
<evidence type="ECO:0000313" key="1">
    <source>
        <dbReference type="EMBL" id="PWN51624.1"/>
    </source>
</evidence>
<sequence length="2034" mass="219803">MSEGRPPPRFEIDEEPGDEIHGSKAHWMGAFERVLGDQADCLSSDQRHKGRKGAASSLMLGGLSHDARGPRQMYDDHYIEKSSRSSTGSSGLSSGGNSPSVNTALDSVTKARIEEEWNKAAQGRWTSLDPERPSAKGSAIRGVKVTDGLPSCATTKDTSTTHPLRHHKSSSGLAPTPTANSRSSYGDLPSQFNICFEPIRSGPQLVAITNINSAALQQTYVNHAPSVHPMKVTNVSEGLTALVRMETDLRRGISFMRRKKSAPANGLDLGQCPSNTVAWAAAGGLSPANIRAWRHMVANFERVDSFILDPGASTDLFVVMRPAVFAEENDTKQLQRWSSTNPTSPVVPQASKFSQLPREVSLDGNLISTPSPEGAADGSYSGVIPSAEAASFEPTFGSPQSAPELDSAASRLHARAPAYPAFEIRGSLSIRAWPLPQPENAPTEENANEAHHSNWSSTSSSRPPSFYSSTNASSATSSSASASVSYSPENEEMQLIQLPFAARLCRPVIEATVERISGSRRTDLAKPQFNGLITLDFGDIIVGEAESQTLDLHNLSEIDCFWQPQLEEADNMLQSPPVSILDANSGELVPTIDACENDTQYSPSKLASLSTQRLLVSLRPLEPCRDYEQVITLSNLHNSANSIRVVVRANMLGAAKDDALTVLSGNVLDFGDCYGGHWTRQLIVLKNTADVMLDVAFGVQKGIEATFQLAELAPQVEDDGVTEDEHFPVGSASEISLPISDEASRMSFIEGSLVADSGRPDDLESMHGTTASELARTPTHHAHVNHAQPEPPRLELSSLPSPGGLEDLSDPKPGENDVDASSVASQAGSRSNSPTREARVPANPSRTLFFDTPKDSLASRLERADTGPAFIPEHGANFKRALSEGGRGSVFSNIRSQTSSGLLSRPPSRGRVAGIKADELERAEDDNSARSEATALSQDSRIGPFAATSSHTGSNTSSRFSRIGGGGVSAAISGLRSVEQAHSNQLEELVLRPGGEYRVVVSYRPPREEADEEYTAGRLVERSFRISLDYAPARAGNTRTKGGRERKTIICQSRTCTSFISLSPKLIDFGEANVGTRKSAYVSVTNRSELTARVDLRFVSKVLSMYRDEVAIPALQTVDLKVESFPRRVNESYRKQITVANLMNRHNDQIFEVRSQNIDKQRVSFHSLFYRILTPTGSNFIDFGDVSINSTKVRTFSIENTSMDKLALELSTSNPEDVTLYVKAPPSLSPKDSDSAQSSSASNVHSKKLGRYAETSEAASAAENEAKAKVLKPSLKGADLKERFLEIISVDSPASIRKENASWRLAQKQSHYSKKKDSTSAKSADGKDNKPKAPINLMSALKKGGKGRITMVYGKGITFKDRKLLGDFEYLDLATGPPVDQKRISVKSKKYQMLETLETGHKPKSYHHGSNAKPKTSSSVSAANSGEASSGETKSAKKPKASAKRLPSPLSKDKDIRSKGSPPPSINGALALATPSTPKKESAPSTSETGARVHFSPALTGKKKAQPVLSNPTDVSKLSIEDLLVAIESQNSSLSSLFLGNAQAEEQYVRTEINLQREVQSSIDSGRLLPIDILEMGPEEEKQVIAVYRPNASTRPHIQGNARKQDSRVFLRLVEFNMDIVRSSSEFSAMAELDRDELPVRDLMMRSTTCRSLLELGQPHINFGHMEKGDSKARKIVIQNRSEWALRYCIRKSGSIASGDIKLSGGRYGVVPGYGKREIEFVFSPSMSGQFQEKLIVENVADRDNDQTVVLKANVRKVPNFAVDPASIDFGACQPGKISTAESFVLSNTTAKSRTFVVAIDPHDLLFQRCIMDVILSTANEGDVRGTLSKEEEEEIENISQKLKIATRKGNLEKVKKYEDRLIELGVKPPPASTAAGTGEPSNSSDAQDSAASDGKAMVSDSLPETADSSASTMAPVAPVEDPASRLKRVSSTVTVGLAANQSKRLLLRVRASGIQSALRPKPGHDELCEGGILGVEAIIIPVRIHEVKNQDETKIVTVKANVELDASKIESGQEEVEEALPTDGVVFSPQTPS</sequence>
<keyword evidence="2" id="KW-1185">Reference proteome</keyword>